<comment type="subcellular location">
    <subcellularLocation>
        <location evidence="1">Secreted</location>
    </subcellularLocation>
</comment>
<reference evidence="4 5" key="1">
    <citation type="journal article" date="2024" name="ISME J.">
        <title>Tailless and filamentous prophages are predominant in marine Vibrio.</title>
        <authorList>
            <person name="Steensen K."/>
            <person name="Seneca J."/>
            <person name="Bartlau N."/>
            <person name="Yu X.A."/>
            <person name="Hussain F.A."/>
            <person name="Polz M.F."/>
        </authorList>
    </citation>
    <scope>NUCLEOTIDE SEQUENCE [LARGE SCALE GENOMIC DNA]</scope>
    <source>
        <strain evidence="4 5">10N.239.312.F12</strain>
    </source>
</reference>
<dbReference type="CDD" id="cd10967">
    <property type="entry name" value="CE4_GLA_like_6s"/>
    <property type="match status" value="1"/>
</dbReference>
<dbReference type="InterPro" id="IPR011330">
    <property type="entry name" value="Glyco_hydro/deAcase_b/a-brl"/>
</dbReference>
<dbReference type="Gene3D" id="3.20.20.370">
    <property type="entry name" value="Glycoside hydrolase/deacetylase"/>
    <property type="match status" value="1"/>
</dbReference>
<dbReference type="InterPro" id="IPR002509">
    <property type="entry name" value="NODB_dom"/>
</dbReference>
<dbReference type="EC" id="3.-.-.-" evidence="4"/>
<organism evidence="4 5">
    <name type="scientific">Vibrio pomeroyi</name>
    <dbReference type="NCBI Taxonomy" id="198832"/>
    <lineage>
        <taxon>Bacteria</taxon>
        <taxon>Pseudomonadati</taxon>
        <taxon>Pseudomonadota</taxon>
        <taxon>Gammaproteobacteria</taxon>
        <taxon>Vibrionales</taxon>
        <taxon>Vibrionaceae</taxon>
        <taxon>Vibrio</taxon>
    </lineage>
</organism>
<dbReference type="InterPro" id="IPR051398">
    <property type="entry name" value="Polysacch_Deacetylase"/>
</dbReference>
<dbReference type="PANTHER" id="PTHR34216">
    <property type="match status" value="1"/>
</dbReference>
<dbReference type="GO" id="GO:0016787">
    <property type="term" value="F:hydrolase activity"/>
    <property type="evidence" value="ECO:0007669"/>
    <property type="project" value="UniProtKB-KW"/>
</dbReference>
<evidence type="ECO:0000256" key="1">
    <source>
        <dbReference type="ARBA" id="ARBA00004613"/>
    </source>
</evidence>
<protein>
    <submittedName>
        <fullName evidence="4">Polysaccharide deacetylase family protein</fullName>
        <ecNumber evidence="4">3.-.-.-</ecNumber>
    </submittedName>
</protein>
<feature type="domain" description="NodB homology" evidence="3">
    <location>
        <begin position="1"/>
        <end position="215"/>
    </location>
</feature>
<proteinExistence type="predicted"/>
<dbReference type="Proteomes" id="UP001570071">
    <property type="component" value="Unassembled WGS sequence"/>
</dbReference>
<dbReference type="PANTHER" id="PTHR34216:SF3">
    <property type="entry name" value="POLY-BETA-1,6-N-ACETYL-D-GLUCOSAMINE N-DEACETYLASE"/>
    <property type="match status" value="1"/>
</dbReference>
<keyword evidence="2" id="KW-0732">Signal</keyword>
<evidence type="ECO:0000259" key="3">
    <source>
        <dbReference type="PROSITE" id="PS51677"/>
    </source>
</evidence>
<sequence length="215" mass="25119">MKVLQCWDDGVVSDIRLIEILKKYNATATFNLCIGKNGRDREVVGQFEEVDIVSLKRSELYDLYKDFDVANHSLTHPFLSSLSYEEVHHEVAQNKAQLEAVFHREIKGFCYPFGSVNSLVKDVVKETGHQYARTVDSLQPSENNEDNLMLKTSCHFLDPKFWTIYTASKEKGIFYFWGHSFEIKTEEMWVDFEDKIRRIANDKQSVWGSIQQEYK</sequence>
<keyword evidence="4" id="KW-0378">Hydrolase</keyword>
<dbReference type="Pfam" id="PF01522">
    <property type="entry name" value="Polysacc_deac_1"/>
    <property type="match status" value="1"/>
</dbReference>
<dbReference type="EMBL" id="JBFSSG010000134">
    <property type="protein sequence ID" value="MEZ8724525.1"/>
    <property type="molecule type" value="Genomic_DNA"/>
</dbReference>
<dbReference type="RefSeq" id="WP_372126914.1">
    <property type="nucleotide sequence ID" value="NZ_JBFSSG010000134.1"/>
</dbReference>
<name>A0ABV4N4X0_9VIBR</name>
<dbReference type="PROSITE" id="PS51677">
    <property type="entry name" value="NODB"/>
    <property type="match status" value="1"/>
</dbReference>
<gene>
    <name evidence="4" type="ORF">AB6D66_26010</name>
</gene>
<evidence type="ECO:0000256" key="2">
    <source>
        <dbReference type="ARBA" id="ARBA00022729"/>
    </source>
</evidence>
<evidence type="ECO:0000313" key="5">
    <source>
        <dbReference type="Proteomes" id="UP001570071"/>
    </source>
</evidence>
<dbReference type="SUPFAM" id="SSF88713">
    <property type="entry name" value="Glycoside hydrolase/deacetylase"/>
    <property type="match status" value="1"/>
</dbReference>
<comment type="caution">
    <text evidence="4">The sequence shown here is derived from an EMBL/GenBank/DDBJ whole genome shotgun (WGS) entry which is preliminary data.</text>
</comment>
<accession>A0ABV4N4X0</accession>
<keyword evidence="5" id="KW-1185">Reference proteome</keyword>
<evidence type="ECO:0000313" key="4">
    <source>
        <dbReference type="EMBL" id="MEZ8724525.1"/>
    </source>
</evidence>